<sequence>MGLKVKTFFYVFFKSIIPRAFYYQKIKITHFAFSAKYFSALILMLSFLFVLFTLYQYPYNKFKSFISGVESGLKNYPDSLTLNFQNGTLFTNLNKPHFFWWESPDRTRLLMVIDQSALPDKIKQYKSYALLTAREAVINFSGTITTVPFTSIKNTIITKNNINDIIPQVQFIQKTLFLFYIGFIIALFILVPLLSFITTLFYLVIICSLIFVVFKFILKKNVHYKKILQLSFHAVTLPLILDYSLMIYRPSMNIGNLFNISFKPIPLPLVFFIMLVIYAFVGVYEAYYQNRISTEKHHHVRHKDHHKTS</sequence>
<accession>A0A0G0HE04</accession>
<name>A0A0G0HE04_9BACT</name>
<dbReference type="Proteomes" id="UP000034344">
    <property type="component" value="Unassembled WGS sequence"/>
</dbReference>
<comment type="caution">
    <text evidence="2">The sequence shown here is derived from an EMBL/GenBank/DDBJ whole genome shotgun (WGS) entry which is preliminary data.</text>
</comment>
<keyword evidence="1" id="KW-0812">Transmembrane</keyword>
<evidence type="ECO:0000313" key="3">
    <source>
        <dbReference type="Proteomes" id="UP000034344"/>
    </source>
</evidence>
<reference evidence="2 3" key="1">
    <citation type="journal article" date="2015" name="Nature">
        <title>rRNA introns, odd ribosomes, and small enigmatic genomes across a large radiation of phyla.</title>
        <authorList>
            <person name="Brown C.T."/>
            <person name="Hug L.A."/>
            <person name="Thomas B.C."/>
            <person name="Sharon I."/>
            <person name="Castelle C.J."/>
            <person name="Singh A."/>
            <person name="Wilkins M.J."/>
            <person name="Williams K.H."/>
            <person name="Banfield J.F."/>
        </authorList>
    </citation>
    <scope>NUCLEOTIDE SEQUENCE [LARGE SCALE GENOMIC DNA]</scope>
</reference>
<feature type="transmembrane region" description="Helical" evidence="1">
    <location>
        <begin position="176"/>
        <end position="194"/>
    </location>
</feature>
<gene>
    <name evidence="2" type="ORF">US11_C0001G0095</name>
</gene>
<feature type="transmembrane region" description="Helical" evidence="1">
    <location>
        <begin position="230"/>
        <end position="248"/>
    </location>
</feature>
<dbReference type="Pfam" id="PF06691">
    <property type="entry name" value="DUF1189"/>
    <property type="match status" value="1"/>
</dbReference>
<evidence type="ECO:0000256" key="1">
    <source>
        <dbReference type="SAM" id="Phobius"/>
    </source>
</evidence>
<keyword evidence="1" id="KW-1133">Transmembrane helix</keyword>
<feature type="transmembrane region" description="Helical" evidence="1">
    <location>
        <begin position="200"/>
        <end position="218"/>
    </location>
</feature>
<dbReference type="InterPro" id="IPR009574">
    <property type="entry name" value="DUF1189"/>
</dbReference>
<feature type="transmembrane region" description="Helical" evidence="1">
    <location>
        <begin position="268"/>
        <end position="287"/>
    </location>
</feature>
<dbReference type="EMBL" id="LBRS01000001">
    <property type="protein sequence ID" value="KKQ02136.1"/>
    <property type="molecule type" value="Genomic_DNA"/>
</dbReference>
<evidence type="ECO:0008006" key="4">
    <source>
        <dbReference type="Google" id="ProtNLM"/>
    </source>
</evidence>
<evidence type="ECO:0000313" key="2">
    <source>
        <dbReference type="EMBL" id="KKQ02136.1"/>
    </source>
</evidence>
<protein>
    <recommendedName>
        <fullName evidence="4">DUF1189 domain-containing protein</fullName>
    </recommendedName>
</protein>
<organism evidence="2 3">
    <name type="scientific">Candidatus Roizmanbacteria bacterium GW2011_GWA2_36_23</name>
    <dbReference type="NCBI Taxonomy" id="1618480"/>
    <lineage>
        <taxon>Bacteria</taxon>
        <taxon>Candidatus Roizmaniibacteriota</taxon>
    </lineage>
</organism>
<proteinExistence type="predicted"/>
<dbReference type="AlphaFoldDB" id="A0A0G0HE04"/>
<feature type="transmembrane region" description="Helical" evidence="1">
    <location>
        <begin position="37"/>
        <end position="55"/>
    </location>
</feature>
<dbReference type="STRING" id="1618480.US11_C0001G0095"/>
<keyword evidence="1" id="KW-0472">Membrane</keyword>